<dbReference type="InterPro" id="IPR008995">
    <property type="entry name" value="Mo/tungstate-bd_C_term_dom"/>
</dbReference>
<sequence>MEKNIVSFTHVEKKYEEEYVLKDITFELKKGKFYTLLGPSGCGKSTILNIIAGFTQPSSGVVVLNGDNAINTPAEKRKVNTVFQDYALFPHMNVFDNVAFGLKLKRISKQQIREKVKTALQLVRLNGFENKETTEMSGGQKQRVAIARAIVNEPDVLLLDEPLSALDLKLRTEMQYELRALQRRLGITFLFVTHDQEEALAMSDEIMVMKNGEIVQTGTPMDIYDEPINRYVADFIGESNIVKGRMLSDYLVSFAGKRFVCVDGGMNTNEKVDVVIRPEDLTVTDADAGQIQITVETQLFRGVHYEIVGLDQSGNEWLIHSTKKTESGKIVGLTFQPEDIHIMRLSETEEDFDERIEQYTTSVNADEKGADFHG</sequence>
<name>A0A511AQN3_9LACT</name>
<evidence type="ECO:0000313" key="7">
    <source>
        <dbReference type="EMBL" id="GEK90514.1"/>
    </source>
</evidence>
<dbReference type="SUPFAM" id="SSF50331">
    <property type="entry name" value="MOP-like"/>
    <property type="match status" value="1"/>
</dbReference>
<dbReference type="Proteomes" id="UP000321662">
    <property type="component" value="Unassembled WGS sequence"/>
</dbReference>
<dbReference type="InterPro" id="IPR003593">
    <property type="entry name" value="AAA+_ATPase"/>
</dbReference>
<dbReference type="PROSITE" id="PS50893">
    <property type="entry name" value="ABC_TRANSPORTER_2"/>
    <property type="match status" value="1"/>
</dbReference>
<dbReference type="FunFam" id="3.40.50.300:FF:000425">
    <property type="entry name" value="Probable ABC transporter, ATP-binding subunit"/>
    <property type="match status" value="1"/>
</dbReference>
<dbReference type="GO" id="GO:0043190">
    <property type="term" value="C:ATP-binding cassette (ABC) transporter complex"/>
    <property type="evidence" value="ECO:0007669"/>
    <property type="project" value="InterPro"/>
</dbReference>
<dbReference type="OrthoDB" id="9790614at2"/>
<protein>
    <recommendedName>
        <fullName evidence="5">ABC-type quaternary amine transporter</fullName>
        <ecNumber evidence="5">7.6.2.9</ecNumber>
    </recommendedName>
</protein>
<dbReference type="InterPro" id="IPR003439">
    <property type="entry name" value="ABC_transporter-like_ATP-bd"/>
</dbReference>
<dbReference type="GO" id="GO:0016887">
    <property type="term" value="F:ATP hydrolysis activity"/>
    <property type="evidence" value="ECO:0007669"/>
    <property type="project" value="InterPro"/>
</dbReference>
<dbReference type="InterPro" id="IPR013611">
    <property type="entry name" value="Transp-assoc_OB_typ2"/>
</dbReference>
<evidence type="ECO:0000259" key="6">
    <source>
        <dbReference type="PROSITE" id="PS50893"/>
    </source>
</evidence>
<dbReference type="SUPFAM" id="SSF52540">
    <property type="entry name" value="P-loop containing nucleoside triphosphate hydrolases"/>
    <property type="match status" value="1"/>
</dbReference>
<keyword evidence="2" id="KW-0547">Nucleotide-binding</keyword>
<dbReference type="SMART" id="SM00382">
    <property type="entry name" value="AAA"/>
    <property type="match status" value="1"/>
</dbReference>
<evidence type="ECO:0000256" key="4">
    <source>
        <dbReference type="ARBA" id="ARBA00022967"/>
    </source>
</evidence>
<dbReference type="Pfam" id="PF00005">
    <property type="entry name" value="ABC_tran"/>
    <property type="match status" value="1"/>
</dbReference>
<dbReference type="PANTHER" id="PTHR42781:SF4">
    <property type="entry name" value="SPERMIDINE_PUTRESCINE IMPORT ATP-BINDING PROTEIN POTA"/>
    <property type="match status" value="1"/>
</dbReference>
<gene>
    <name evidence="7" type="primary">potA</name>
    <name evidence="7" type="ORF">AKA01nite_01360</name>
</gene>
<keyword evidence="4" id="KW-1278">Translocase</keyword>
<evidence type="ECO:0000256" key="5">
    <source>
        <dbReference type="ARBA" id="ARBA00066388"/>
    </source>
</evidence>
<dbReference type="InterPro" id="IPR050093">
    <property type="entry name" value="ABC_SmlMolc_Importer"/>
</dbReference>
<accession>A0A511AQN3</accession>
<dbReference type="GO" id="GO:0015418">
    <property type="term" value="F:ABC-type quaternary ammonium compound transporting activity"/>
    <property type="evidence" value="ECO:0007669"/>
    <property type="project" value="UniProtKB-EC"/>
</dbReference>
<comment type="caution">
    <text evidence="7">The sequence shown here is derived from an EMBL/GenBank/DDBJ whole genome shotgun (WGS) entry which is preliminary data.</text>
</comment>
<proteinExistence type="predicted"/>
<dbReference type="PANTHER" id="PTHR42781">
    <property type="entry name" value="SPERMIDINE/PUTRESCINE IMPORT ATP-BINDING PROTEIN POTA"/>
    <property type="match status" value="1"/>
</dbReference>
<dbReference type="EMBL" id="BJUY01000001">
    <property type="protein sequence ID" value="GEK90514.1"/>
    <property type="molecule type" value="Genomic_DNA"/>
</dbReference>
<keyword evidence="3 7" id="KW-0067">ATP-binding</keyword>
<dbReference type="RefSeq" id="WP_146922773.1">
    <property type="nucleotide sequence ID" value="NZ_BJUY01000001.1"/>
</dbReference>
<evidence type="ECO:0000256" key="1">
    <source>
        <dbReference type="ARBA" id="ARBA00022448"/>
    </source>
</evidence>
<evidence type="ECO:0000256" key="3">
    <source>
        <dbReference type="ARBA" id="ARBA00022840"/>
    </source>
</evidence>
<dbReference type="InterPro" id="IPR017871">
    <property type="entry name" value="ABC_transporter-like_CS"/>
</dbReference>
<evidence type="ECO:0000313" key="8">
    <source>
        <dbReference type="Proteomes" id="UP000321662"/>
    </source>
</evidence>
<dbReference type="EC" id="7.6.2.9" evidence="5"/>
<dbReference type="AlphaFoldDB" id="A0A511AQN3"/>
<keyword evidence="1" id="KW-0813">Transport</keyword>
<evidence type="ECO:0000256" key="2">
    <source>
        <dbReference type="ARBA" id="ARBA00022741"/>
    </source>
</evidence>
<dbReference type="Pfam" id="PF08402">
    <property type="entry name" value="TOBE_2"/>
    <property type="match status" value="1"/>
</dbReference>
<organism evidence="7 8">
    <name type="scientific">Alkalibacterium kapii</name>
    <dbReference type="NCBI Taxonomy" id="426704"/>
    <lineage>
        <taxon>Bacteria</taxon>
        <taxon>Bacillati</taxon>
        <taxon>Bacillota</taxon>
        <taxon>Bacilli</taxon>
        <taxon>Lactobacillales</taxon>
        <taxon>Carnobacteriaceae</taxon>
        <taxon>Alkalibacterium</taxon>
    </lineage>
</organism>
<dbReference type="InterPro" id="IPR027417">
    <property type="entry name" value="P-loop_NTPase"/>
</dbReference>
<keyword evidence="8" id="KW-1185">Reference proteome</keyword>
<feature type="domain" description="ABC transporter" evidence="6">
    <location>
        <begin position="6"/>
        <end position="236"/>
    </location>
</feature>
<dbReference type="GO" id="GO:0005524">
    <property type="term" value="F:ATP binding"/>
    <property type="evidence" value="ECO:0007669"/>
    <property type="project" value="UniProtKB-KW"/>
</dbReference>
<reference evidence="7 8" key="1">
    <citation type="submission" date="2019-07" db="EMBL/GenBank/DDBJ databases">
        <title>Whole genome shotgun sequence of Alkalibacterium kapii NBRC 103247.</title>
        <authorList>
            <person name="Hosoyama A."/>
            <person name="Uohara A."/>
            <person name="Ohji S."/>
            <person name="Ichikawa N."/>
        </authorList>
    </citation>
    <scope>NUCLEOTIDE SEQUENCE [LARGE SCALE GENOMIC DNA]</scope>
    <source>
        <strain evidence="7 8">NBRC 103247</strain>
    </source>
</reference>
<dbReference type="Gene3D" id="2.40.50.100">
    <property type="match status" value="1"/>
</dbReference>
<dbReference type="Gene3D" id="3.40.50.300">
    <property type="entry name" value="P-loop containing nucleotide triphosphate hydrolases"/>
    <property type="match status" value="1"/>
</dbReference>
<dbReference type="PROSITE" id="PS00211">
    <property type="entry name" value="ABC_TRANSPORTER_1"/>
    <property type="match status" value="1"/>
</dbReference>